<dbReference type="PANTHER" id="PTHR23084:SF263">
    <property type="entry name" value="MORN REPEAT-CONTAINING PROTEIN 1"/>
    <property type="match status" value="1"/>
</dbReference>
<dbReference type="GeneID" id="25729907"/>
<dbReference type="InterPro" id="IPR003409">
    <property type="entry name" value="MORN"/>
</dbReference>
<keyword evidence="3" id="KW-1185">Reference proteome</keyword>
<accession>A0A0D2M1U8</accession>
<dbReference type="EMBL" id="KK103512">
    <property type="protein sequence ID" value="KIY95426.1"/>
    <property type="molecule type" value="Genomic_DNA"/>
</dbReference>
<dbReference type="FunFam" id="2.20.110.10:FF:000002">
    <property type="entry name" value="Phosphatidylinositol 4-phosphate 5-kinase 8"/>
    <property type="match status" value="1"/>
</dbReference>
<evidence type="ECO:0000256" key="1">
    <source>
        <dbReference type="ARBA" id="ARBA00022737"/>
    </source>
</evidence>
<name>A0A0D2M1U8_9CHLO</name>
<dbReference type="STRING" id="145388.A0A0D2M1U8"/>
<reference evidence="2 3" key="1">
    <citation type="journal article" date="2013" name="BMC Genomics">
        <title>Reconstruction of the lipid metabolism for the microalga Monoraphidium neglectum from its genome sequence reveals characteristics suitable for biofuel production.</title>
        <authorList>
            <person name="Bogen C."/>
            <person name="Al-Dilaimi A."/>
            <person name="Albersmeier A."/>
            <person name="Wichmann J."/>
            <person name="Grundmann M."/>
            <person name="Rupp O."/>
            <person name="Lauersen K.J."/>
            <person name="Blifernez-Klassen O."/>
            <person name="Kalinowski J."/>
            <person name="Goesmann A."/>
            <person name="Mussgnug J.H."/>
            <person name="Kruse O."/>
        </authorList>
    </citation>
    <scope>NUCLEOTIDE SEQUENCE [LARGE SCALE GENOMIC DNA]</scope>
    <source>
        <strain evidence="2 3">SAG 48.87</strain>
    </source>
</reference>
<dbReference type="Proteomes" id="UP000054498">
    <property type="component" value="Unassembled WGS sequence"/>
</dbReference>
<dbReference type="Gene3D" id="2.20.110.10">
    <property type="entry name" value="Histone H3 K4-specific methyltransferase SET7/9 N-terminal domain"/>
    <property type="match status" value="1"/>
</dbReference>
<evidence type="ECO:0000313" key="2">
    <source>
        <dbReference type="EMBL" id="KIY95426.1"/>
    </source>
</evidence>
<keyword evidence="1" id="KW-0677">Repeat</keyword>
<dbReference type="RefSeq" id="XP_013894446.1">
    <property type="nucleotide sequence ID" value="XM_014038992.1"/>
</dbReference>
<dbReference type="KEGG" id="mng:MNEG_12535"/>
<organism evidence="2 3">
    <name type="scientific">Monoraphidium neglectum</name>
    <dbReference type="NCBI Taxonomy" id="145388"/>
    <lineage>
        <taxon>Eukaryota</taxon>
        <taxon>Viridiplantae</taxon>
        <taxon>Chlorophyta</taxon>
        <taxon>core chlorophytes</taxon>
        <taxon>Chlorophyceae</taxon>
        <taxon>CS clade</taxon>
        <taxon>Sphaeropleales</taxon>
        <taxon>Selenastraceae</taxon>
        <taxon>Monoraphidium</taxon>
    </lineage>
</organism>
<dbReference type="SUPFAM" id="SSF82185">
    <property type="entry name" value="Histone H3 K4-specific methyltransferase SET7/9 N-terminal domain"/>
    <property type="match status" value="1"/>
</dbReference>
<evidence type="ECO:0000313" key="3">
    <source>
        <dbReference type="Proteomes" id="UP000054498"/>
    </source>
</evidence>
<dbReference type="Pfam" id="PF02493">
    <property type="entry name" value="MORN"/>
    <property type="match status" value="2"/>
</dbReference>
<sequence>MDHVVDNYRAPDGSRYTGTLKGGLPNGLGTCVWQNGSQYDGEWRNGVMHGFGTYVWPTGQRYDGEWK</sequence>
<protein>
    <submittedName>
        <fullName evidence="2">Uncharacterized protein</fullName>
    </submittedName>
</protein>
<dbReference type="OrthoDB" id="70770at2759"/>
<dbReference type="PANTHER" id="PTHR23084">
    <property type="entry name" value="PHOSPHATIDYLINOSITOL-4-PHOSPHATE 5-KINASE RELATED"/>
    <property type="match status" value="1"/>
</dbReference>
<gene>
    <name evidence="2" type="ORF">MNEG_12535</name>
</gene>
<feature type="non-terminal residue" evidence="2">
    <location>
        <position position="67"/>
    </location>
</feature>
<dbReference type="AlphaFoldDB" id="A0A0D2M1U8"/>
<dbReference type="SMART" id="SM00698">
    <property type="entry name" value="MORN"/>
    <property type="match status" value="2"/>
</dbReference>
<dbReference type="GO" id="GO:0016020">
    <property type="term" value="C:membrane"/>
    <property type="evidence" value="ECO:0007669"/>
    <property type="project" value="UniProtKB-ARBA"/>
</dbReference>
<proteinExistence type="predicted"/>